<name>A0A382Q8D1_9ZZZZ</name>
<reference evidence="1" key="1">
    <citation type="submission" date="2018-05" db="EMBL/GenBank/DDBJ databases">
        <authorList>
            <person name="Lanie J.A."/>
            <person name="Ng W.-L."/>
            <person name="Kazmierczak K.M."/>
            <person name="Andrzejewski T.M."/>
            <person name="Davidsen T.M."/>
            <person name="Wayne K.J."/>
            <person name="Tettelin H."/>
            <person name="Glass J.I."/>
            <person name="Rusch D."/>
            <person name="Podicherti R."/>
            <person name="Tsui H.-C.T."/>
            <person name="Winkler M.E."/>
        </authorList>
    </citation>
    <scope>NUCLEOTIDE SEQUENCE</scope>
</reference>
<dbReference type="AlphaFoldDB" id="A0A382Q8D1"/>
<evidence type="ECO:0000313" key="1">
    <source>
        <dbReference type="EMBL" id="SVC81220.1"/>
    </source>
</evidence>
<sequence>AISHFHEYLRLSPNQPDVAPIQSLIQTLKSPN</sequence>
<accession>A0A382Q8D1</accession>
<protein>
    <submittedName>
        <fullName evidence="1">Uncharacterized protein</fullName>
    </submittedName>
</protein>
<gene>
    <name evidence="1" type="ORF">METZ01_LOCUS334074</name>
</gene>
<feature type="non-terminal residue" evidence="1">
    <location>
        <position position="1"/>
    </location>
</feature>
<proteinExistence type="predicted"/>
<dbReference type="EMBL" id="UINC01112346">
    <property type="protein sequence ID" value="SVC81220.1"/>
    <property type="molecule type" value="Genomic_DNA"/>
</dbReference>
<organism evidence="1">
    <name type="scientific">marine metagenome</name>
    <dbReference type="NCBI Taxonomy" id="408172"/>
    <lineage>
        <taxon>unclassified sequences</taxon>
        <taxon>metagenomes</taxon>
        <taxon>ecological metagenomes</taxon>
    </lineage>
</organism>